<evidence type="ECO:0000313" key="1">
    <source>
        <dbReference type="EMBL" id="OGG36762.1"/>
    </source>
</evidence>
<reference evidence="1 2" key="1">
    <citation type="journal article" date="2016" name="Nat. Commun.">
        <title>Thousands of microbial genomes shed light on interconnected biogeochemical processes in an aquifer system.</title>
        <authorList>
            <person name="Anantharaman K."/>
            <person name="Brown C.T."/>
            <person name="Hug L.A."/>
            <person name="Sharon I."/>
            <person name="Castelle C.J."/>
            <person name="Probst A.J."/>
            <person name="Thomas B.C."/>
            <person name="Singh A."/>
            <person name="Wilkins M.J."/>
            <person name="Karaoz U."/>
            <person name="Brodie E.L."/>
            <person name="Williams K.H."/>
            <person name="Hubbard S.S."/>
            <person name="Banfield J.F."/>
        </authorList>
    </citation>
    <scope>NUCLEOTIDE SEQUENCE [LARGE SCALE GENOMIC DNA]</scope>
</reference>
<protein>
    <submittedName>
        <fullName evidence="1">Uncharacterized protein</fullName>
    </submittedName>
</protein>
<comment type="caution">
    <text evidence="1">The sequence shown here is derived from an EMBL/GenBank/DDBJ whole genome shotgun (WGS) entry which is preliminary data.</text>
</comment>
<proteinExistence type="predicted"/>
<gene>
    <name evidence="1" type="ORF">A2110_00960</name>
</gene>
<name>A0A1F6BJ25_9BACT</name>
<evidence type="ECO:0000313" key="2">
    <source>
        <dbReference type="Proteomes" id="UP000176273"/>
    </source>
</evidence>
<dbReference type="STRING" id="1798468.A2110_00960"/>
<dbReference type="EMBL" id="MFKH01000016">
    <property type="protein sequence ID" value="OGG36762.1"/>
    <property type="molecule type" value="Genomic_DNA"/>
</dbReference>
<dbReference type="Proteomes" id="UP000176273">
    <property type="component" value="Unassembled WGS sequence"/>
</dbReference>
<sequence>MLGLAAFAALAGMIVWAGKKVRQQDRENEELFRKEVARLNQEDEEREGSMNTRFLAPFGADDSELYFGNRLFPGLTPPSAESVLARAEPQLGYDLLMNMTKARVAMNAMDNLSSAVPVLASRSEFSGVEFYHGKRRVGLFGSEEVFGVRGVR</sequence>
<organism evidence="1 2">
    <name type="scientific">Candidatus Jorgensenbacteria bacterium GWA1_54_12</name>
    <dbReference type="NCBI Taxonomy" id="1798468"/>
    <lineage>
        <taxon>Bacteria</taxon>
        <taxon>Candidatus Joergenseniibacteriota</taxon>
    </lineage>
</organism>
<accession>A0A1F6BJ25</accession>
<dbReference type="AlphaFoldDB" id="A0A1F6BJ25"/>